<evidence type="ECO:0000313" key="3">
    <source>
        <dbReference type="Proteomes" id="UP001370758"/>
    </source>
</evidence>
<dbReference type="Pfam" id="PF12937">
    <property type="entry name" value="F-box-like"/>
    <property type="match status" value="1"/>
</dbReference>
<dbReference type="Proteomes" id="UP001370758">
    <property type="component" value="Unassembled WGS sequence"/>
</dbReference>
<feature type="domain" description="F-box" evidence="1">
    <location>
        <begin position="15"/>
        <end position="56"/>
    </location>
</feature>
<keyword evidence="3" id="KW-1185">Reference proteome</keyword>
<organism evidence="2 3">
    <name type="scientific">Arthrobotrys musiformis</name>
    <dbReference type="NCBI Taxonomy" id="47236"/>
    <lineage>
        <taxon>Eukaryota</taxon>
        <taxon>Fungi</taxon>
        <taxon>Dikarya</taxon>
        <taxon>Ascomycota</taxon>
        <taxon>Pezizomycotina</taxon>
        <taxon>Orbiliomycetes</taxon>
        <taxon>Orbiliales</taxon>
        <taxon>Orbiliaceae</taxon>
        <taxon>Arthrobotrys</taxon>
    </lineage>
</organism>
<evidence type="ECO:0000313" key="2">
    <source>
        <dbReference type="EMBL" id="KAK6495232.1"/>
    </source>
</evidence>
<accession>A0AAV9VSQ7</accession>
<gene>
    <name evidence="2" type="ORF">TWF481_003258</name>
</gene>
<dbReference type="Gene3D" id="1.20.1280.50">
    <property type="match status" value="1"/>
</dbReference>
<dbReference type="InterPro" id="IPR036047">
    <property type="entry name" value="F-box-like_dom_sf"/>
</dbReference>
<comment type="caution">
    <text evidence="2">The sequence shown here is derived from an EMBL/GenBank/DDBJ whole genome shotgun (WGS) entry which is preliminary data.</text>
</comment>
<evidence type="ECO:0000259" key="1">
    <source>
        <dbReference type="SMART" id="SM00256"/>
    </source>
</evidence>
<reference evidence="2 3" key="1">
    <citation type="submission" date="2023-08" db="EMBL/GenBank/DDBJ databases">
        <authorList>
            <person name="Palmer J.M."/>
        </authorList>
    </citation>
    <scope>NUCLEOTIDE SEQUENCE [LARGE SCALE GENOMIC DNA]</scope>
    <source>
        <strain evidence="2 3">TWF481</strain>
    </source>
</reference>
<dbReference type="EMBL" id="JAVHJL010000013">
    <property type="protein sequence ID" value="KAK6495232.1"/>
    <property type="molecule type" value="Genomic_DNA"/>
</dbReference>
<name>A0AAV9VSQ7_9PEZI</name>
<dbReference type="AlphaFoldDB" id="A0AAV9VSQ7"/>
<dbReference type="SMART" id="SM00256">
    <property type="entry name" value="FBOX"/>
    <property type="match status" value="1"/>
</dbReference>
<dbReference type="SUPFAM" id="SSF81383">
    <property type="entry name" value="F-box domain"/>
    <property type="match status" value="1"/>
</dbReference>
<proteinExistence type="predicted"/>
<dbReference type="InterPro" id="IPR001810">
    <property type="entry name" value="F-box_dom"/>
</dbReference>
<sequence length="302" mass="34512">MKSLEQPKPSILFSFPPELHLEILSHLTRVEDQVSASLACSCWRNLLSNSESLRNIRYAIPQGEHTGIHPLVSPETSWLSITSQAGVVKAYNLWRFNYQDNEAVRRSSGFDPEANNDEEAILKHQRNYPDIKSPISKLDISSCQFLDEPFFSPYLQLEVPENDWRDNFELGEPIPDQAMLKNMLRGFLVPIYSSEGYPFERHFLSFQVSREQIPGLTLRALLDIVAKGSGEAIREDIGYGFKLPMNLESEHDILIDQNWFYRSAFSPPEMCVKAIVIPCDDKEREDAIQIIDARKASGIVYC</sequence>
<protein>
    <recommendedName>
        <fullName evidence="1">F-box domain-containing protein</fullName>
    </recommendedName>
</protein>